<feature type="region of interest" description="Disordered" evidence="1">
    <location>
        <begin position="54"/>
        <end position="84"/>
    </location>
</feature>
<accession>A0ABS2THT4</accession>
<dbReference type="Gene3D" id="3.40.50.1110">
    <property type="entry name" value="SGNH hydrolase"/>
    <property type="match status" value="1"/>
</dbReference>
<evidence type="ECO:0000256" key="2">
    <source>
        <dbReference type="SAM" id="Phobius"/>
    </source>
</evidence>
<keyword evidence="2" id="KW-0812">Transmembrane</keyword>
<gene>
    <name evidence="3" type="ORF">JVW63_10970</name>
</gene>
<reference evidence="4" key="1">
    <citation type="submission" date="2021-02" db="EMBL/GenBank/DDBJ databases">
        <title>Leucobacter sp. CX169.</title>
        <authorList>
            <person name="Cheng Y."/>
        </authorList>
    </citation>
    <scope>NUCLEOTIDE SEQUENCE [LARGE SCALE GENOMIC DNA]</scope>
    <source>
        <strain evidence="4">JY899</strain>
    </source>
</reference>
<dbReference type="Proteomes" id="UP000705983">
    <property type="component" value="Unassembled WGS sequence"/>
</dbReference>
<dbReference type="EMBL" id="JAFFJS010000007">
    <property type="protein sequence ID" value="MBM9434215.1"/>
    <property type="molecule type" value="Genomic_DNA"/>
</dbReference>
<proteinExistence type="predicted"/>
<feature type="compositionally biased region" description="Low complexity" evidence="1">
    <location>
        <begin position="54"/>
        <end position="63"/>
    </location>
</feature>
<feature type="compositionally biased region" description="Acidic residues" evidence="1">
    <location>
        <begin position="64"/>
        <end position="76"/>
    </location>
</feature>
<dbReference type="RefSeq" id="WP_187997190.1">
    <property type="nucleotide sequence ID" value="NZ_JACEXG010000007.1"/>
</dbReference>
<keyword evidence="4" id="KW-1185">Reference proteome</keyword>
<evidence type="ECO:0000256" key="1">
    <source>
        <dbReference type="SAM" id="MobiDB-lite"/>
    </source>
</evidence>
<dbReference type="InterPro" id="IPR036514">
    <property type="entry name" value="SGNH_hydro_sf"/>
</dbReference>
<sequence length="261" mass="26777">MSTKLLRRDTLLSTGGLVILALIAVILSVVALTPPSAPSDAGSYDKDLLETATATEEPAPTQEPTEDVSVEPEPAPEPEPAVPTTRVVVIGDSYSVDSDDPAQQTWVNLIAGNESWEVVNLSAPGRGFITAPRVCDNSPCEPFPGTVEAVAAQAPDIVITFGGAADGDVPIGPAAAQYFEALRAALPEATIIALSPIAASETVPDWLPLHVQSVLSGVEAVGGLFVDLGYIGIGDSVTLSAESQTQIAATVQGALDGVTQQ</sequence>
<evidence type="ECO:0000313" key="3">
    <source>
        <dbReference type="EMBL" id="MBM9434215.1"/>
    </source>
</evidence>
<evidence type="ECO:0000313" key="4">
    <source>
        <dbReference type="Proteomes" id="UP000705983"/>
    </source>
</evidence>
<dbReference type="GO" id="GO:0016787">
    <property type="term" value="F:hydrolase activity"/>
    <property type="evidence" value="ECO:0007669"/>
    <property type="project" value="UniProtKB-KW"/>
</dbReference>
<feature type="transmembrane region" description="Helical" evidence="2">
    <location>
        <begin position="12"/>
        <end position="32"/>
    </location>
</feature>
<protein>
    <submittedName>
        <fullName evidence="3">SGNH/GDSL hydrolase family protein</fullName>
    </submittedName>
</protein>
<dbReference type="CDD" id="cd00229">
    <property type="entry name" value="SGNH_hydrolase"/>
    <property type="match status" value="1"/>
</dbReference>
<name>A0ABS2THT4_9ACTO</name>
<keyword evidence="2" id="KW-0472">Membrane</keyword>
<organism evidence="3 4">
    <name type="scientific">Flaviflexus equikiangi</name>
    <dbReference type="NCBI Taxonomy" id="2758573"/>
    <lineage>
        <taxon>Bacteria</taxon>
        <taxon>Bacillati</taxon>
        <taxon>Actinomycetota</taxon>
        <taxon>Actinomycetes</taxon>
        <taxon>Actinomycetales</taxon>
        <taxon>Actinomycetaceae</taxon>
        <taxon>Flaviflexus</taxon>
    </lineage>
</organism>
<dbReference type="SUPFAM" id="SSF52266">
    <property type="entry name" value="SGNH hydrolase"/>
    <property type="match status" value="1"/>
</dbReference>
<comment type="caution">
    <text evidence="3">The sequence shown here is derived from an EMBL/GenBank/DDBJ whole genome shotgun (WGS) entry which is preliminary data.</text>
</comment>
<keyword evidence="3" id="KW-0378">Hydrolase</keyword>
<keyword evidence="2" id="KW-1133">Transmembrane helix</keyword>